<dbReference type="Proteomes" id="UP000000621">
    <property type="component" value="Segment"/>
</dbReference>
<dbReference type="RefSeq" id="YP_002003445.1">
    <property type="nucleotide sequence ID" value="NC_011039.1"/>
</dbReference>
<keyword evidence="2" id="KW-1185">Reference proteome</keyword>
<accession>B3VMB4</accession>
<evidence type="ECO:0000313" key="2">
    <source>
        <dbReference type="Proteomes" id="UP000000621"/>
    </source>
</evidence>
<evidence type="ECO:0000313" key="1">
    <source>
        <dbReference type="EMBL" id="ACF05184.1"/>
    </source>
</evidence>
<dbReference type="OrthoDB" id="33334at10239"/>
<reference evidence="1 2" key="1">
    <citation type="submission" date="2008-05" db="EMBL/GenBank/DDBJ databases">
        <authorList>
            <person name="Weber R.J."/>
            <person name="Jacobs-Sera D."/>
            <person name="Houtz J."/>
            <person name="Hendrix R.W."/>
            <person name="Hatfull G.H."/>
        </authorList>
    </citation>
    <scope>NUCLEOTIDE SEQUENCE [LARGE SCALE GENOMIC DNA]</scope>
</reference>
<organism evidence="1 2">
    <name type="scientific">Mycobacterium phage Predator</name>
    <dbReference type="NCBI Taxonomy" id="543153"/>
    <lineage>
        <taxon>Viruses</taxon>
        <taxon>Duplodnaviria</taxon>
        <taxon>Heunggongvirae</taxon>
        <taxon>Uroviricota</taxon>
        <taxon>Caudoviricetes</taxon>
        <taxon>Predatorvirus</taxon>
        <taxon>Predatorvirus predator</taxon>
    </lineage>
</organism>
<proteinExistence type="predicted"/>
<protein>
    <submittedName>
        <fullName evidence="1">Uncharacterized protein</fullName>
    </submittedName>
</protein>
<name>B3VMB4_9CAUD</name>
<dbReference type="KEGG" id="vg:6450027"/>
<sequence>MPIIRHDETGAILWYAVDNTVAPRVSKLMAENGYPVEILDTPSERQSRYWAMFAKAITHVEDGTPQHFPNPARKIQIRYHDGKPRHAGGTFWWRTIRWTSKDFPKGWYAITPIGKIDGENENFAIAHGPYNYRYAVSLVRQWLHNFYGPEGKNAQADFWLGEAEEGDIETIRSAPESVAGILVPGMTVHEIEIDKRDGRTLSDREYIQQ</sequence>
<gene>
    <name evidence="1" type="ORF">PREDATOR_87</name>
</gene>
<dbReference type="EMBL" id="EU770222">
    <property type="protein sequence ID" value="ACF05184.1"/>
    <property type="molecule type" value="Genomic_DNA"/>
</dbReference>